<dbReference type="RefSeq" id="WP_067786199.1">
    <property type="nucleotide sequence ID" value="NZ_CP016545.1"/>
</dbReference>
<dbReference type="KEGG" id="anh:A6F65_00822"/>
<evidence type="ECO:0000259" key="6">
    <source>
        <dbReference type="Pfam" id="PF04932"/>
    </source>
</evidence>
<evidence type="ECO:0000313" key="7">
    <source>
        <dbReference type="EMBL" id="ANU07140.1"/>
    </source>
</evidence>
<accession>A0A1C7D6P9</accession>
<feature type="transmembrane region" description="Helical" evidence="5">
    <location>
        <begin position="68"/>
        <end position="89"/>
    </location>
</feature>
<dbReference type="EMBL" id="CP016545">
    <property type="protein sequence ID" value="ANU07140.1"/>
    <property type="molecule type" value="Genomic_DNA"/>
</dbReference>
<organism evidence="7 8">
    <name type="scientific">Paraurantiacibacter namhicola</name>
    <dbReference type="NCBI Taxonomy" id="645517"/>
    <lineage>
        <taxon>Bacteria</taxon>
        <taxon>Pseudomonadati</taxon>
        <taxon>Pseudomonadota</taxon>
        <taxon>Alphaproteobacteria</taxon>
        <taxon>Sphingomonadales</taxon>
        <taxon>Erythrobacteraceae</taxon>
        <taxon>Paraurantiacibacter</taxon>
    </lineage>
</organism>
<feature type="transmembrane region" description="Helical" evidence="5">
    <location>
        <begin position="225"/>
        <end position="241"/>
    </location>
</feature>
<dbReference type="GO" id="GO:0016020">
    <property type="term" value="C:membrane"/>
    <property type="evidence" value="ECO:0007669"/>
    <property type="project" value="UniProtKB-SubCell"/>
</dbReference>
<evidence type="ECO:0000313" key="8">
    <source>
        <dbReference type="Proteomes" id="UP000092698"/>
    </source>
</evidence>
<dbReference type="PANTHER" id="PTHR37422:SF13">
    <property type="entry name" value="LIPOPOLYSACCHARIDE BIOSYNTHESIS PROTEIN PA4999-RELATED"/>
    <property type="match status" value="1"/>
</dbReference>
<dbReference type="STRING" id="645517.A6F65_00822"/>
<keyword evidence="4 5" id="KW-0472">Membrane</keyword>
<dbReference type="Pfam" id="PF04932">
    <property type="entry name" value="Wzy_C"/>
    <property type="match status" value="1"/>
</dbReference>
<dbReference type="InterPro" id="IPR007016">
    <property type="entry name" value="O-antigen_ligase-rel_domated"/>
</dbReference>
<evidence type="ECO:0000256" key="2">
    <source>
        <dbReference type="ARBA" id="ARBA00022692"/>
    </source>
</evidence>
<feature type="transmembrane region" description="Helical" evidence="5">
    <location>
        <begin position="125"/>
        <end position="142"/>
    </location>
</feature>
<evidence type="ECO:0000256" key="4">
    <source>
        <dbReference type="ARBA" id="ARBA00023136"/>
    </source>
</evidence>
<keyword evidence="7" id="KW-0436">Ligase</keyword>
<feature type="transmembrane region" description="Helical" evidence="5">
    <location>
        <begin position="247"/>
        <end position="264"/>
    </location>
</feature>
<evidence type="ECO:0000256" key="1">
    <source>
        <dbReference type="ARBA" id="ARBA00004141"/>
    </source>
</evidence>
<proteinExistence type="predicted"/>
<dbReference type="GO" id="GO:0016874">
    <property type="term" value="F:ligase activity"/>
    <property type="evidence" value="ECO:0007669"/>
    <property type="project" value="UniProtKB-KW"/>
</dbReference>
<feature type="transmembrane region" description="Helical" evidence="5">
    <location>
        <begin position="436"/>
        <end position="454"/>
    </location>
</feature>
<protein>
    <submittedName>
        <fullName evidence="7">O-Antigen ligase</fullName>
    </submittedName>
</protein>
<dbReference type="Proteomes" id="UP000092698">
    <property type="component" value="Chromosome"/>
</dbReference>
<feature type="transmembrane region" description="Helical" evidence="5">
    <location>
        <begin position="410"/>
        <end position="430"/>
    </location>
</feature>
<feature type="transmembrane region" description="Helical" evidence="5">
    <location>
        <begin position="276"/>
        <end position="296"/>
    </location>
</feature>
<dbReference type="InterPro" id="IPR051533">
    <property type="entry name" value="WaaL-like"/>
</dbReference>
<dbReference type="AlphaFoldDB" id="A0A1C7D6P9"/>
<dbReference type="PANTHER" id="PTHR37422">
    <property type="entry name" value="TEICHURONIC ACID BIOSYNTHESIS PROTEIN TUAE"/>
    <property type="match status" value="1"/>
</dbReference>
<comment type="subcellular location">
    <subcellularLocation>
        <location evidence="1">Membrane</location>
        <topology evidence="1">Multi-pass membrane protein</topology>
    </subcellularLocation>
</comment>
<feature type="transmembrane region" description="Helical" evidence="5">
    <location>
        <begin position="154"/>
        <end position="175"/>
    </location>
</feature>
<reference evidence="7 8" key="1">
    <citation type="submission" date="2016-07" db="EMBL/GenBank/DDBJ databases">
        <title>Complete genome sequence of Altererythrobacter namhicola JCM 16345T, containing esterase-encoding genes.</title>
        <authorList>
            <person name="Cheng H."/>
            <person name="Wu Y.-H."/>
            <person name="Jian S.-L."/>
            <person name="Huo Y.-Y."/>
            <person name="Wang C.-S."/>
            <person name="Xu X.-W."/>
        </authorList>
    </citation>
    <scope>NUCLEOTIDE SEQUENCE [LARGE SCALE GENOMIC DNA]</scope>
    <source>
        <strain evidence="7 8">JCM 16345</strain>
    </source>
</reference>
<feature type="transmembrane region" description="Helical" evidence="5">
    <location>
        <begin position="12"/>
        <end position="32"/>
    </location>
</feature>
<feature type="transmembrane region" description="Helical" evidence="5">
    <location>
        <begin position="195"/>
        <end position="213"/>
    </location>
</feature>
<gene>
    <name evidence="7" type="ORF">A6F65_00822</name>
</gene>
<sequence>MASGGPLASMVSARGWGWSIGIALILLLGGTSELYPGMRAWCVFIAAVMMVFLVRAGRFGLRDMGAPALFWSLAAGLVVLQAIPLPAGWSASLPGREWLQQLDAAVFGGPIARPLSLDPDDTPRTLFFLFPPLIAYLAMRFGDAGRRAAIIRGILLAMAIGFVIQLVQVTTDGIFVFREGRDDYGAGFFSNHNHMAAMMLVAGSVACAFLLSARSGSFAGRGNRLLMAFIVACIAIIGALLTSSRAALVLIAIFALLGAGAFALDRFGASLRTGVAVGAGLLVSAVAAGLLITSLVGGNDGGEQRNVTAGALAGATQRASLATDARYEIWDVSAEMAKTYFPAGAGFGSFRELYERHEPLEMVGPLYSNHAHNDYLELAIEGGLPAIALLVAFLLWFANALRRALADGESWLVTGLFAMPVVLLCAHSFVDYPTRTIAVASILAAALGLLTASARPASDESA</sequence>
<keyword evidence="3 5" id="KW-1133">Transmembrane helix</keyword>
<keyword evidence="2 5" id="KW-0812">Transmembrane</keyword>
<feature type="domain" description="O-antigen ligase-related" evidence="6">
    <location>
        <begin position="231"/>
        <end position="391"/>
    </location>
</feature>
<evidence type="ECO:0000256" key="3">
    <source>
        <dbReference type="ARBA" id="ARBA00022989"/>
    </source>
</evidence>
<feature type="transmembrane region" description="Helical" evidence="5">
    <location>
        <begin position="378"/>
        <end position="398"/>
    </location>
</feature>
<name>A0A1C7D6P9_9SPHN</name>
<evidence type="ECO:0000256" key="5">
    <source>
        <dbReference type="SAM" id="Phobius"/>
    </source>
</evidence>
<keyword evidence="8" id="KW-1185">Reference proteome</keyword>
<feature type="transmembrane region" description="Helical" evidence="5">
    <location>
        <begin position="38"/>
        <end position="56"/>
    </location>
</feature>